<dbReference type="Pfam" id="PF00534">
    <property type="entry name" value="Glycos_transf_1"/>
    <property type="match status" value="1"/>
</dbReference>
<evidence type="ECO:0000259" key="1">
    <source>
        <dbReference type="Pfam" id="PF00534"/>
    </source>
</evidence>
<dbReference type="PANTHER" id="PTHR12526">
    <property type="entry name" value="GLYCOSYLTRANSFERASE"/>
    <property type="match status" value="1"/>
</dbReference>
<reference evidence="2" key="1">
    <citation type="submission" date="2024-07" db="EMBL/GenBank/DDBJ databases">
        <title>Complete genome sequence of Verrucomicrobiaceae bacterium NT6N.</title>
        <authorList>
            <person name="Huang C."/>
            <person name="Takami H."/>
            <person name="Hamasaki K."/>
        </authorList>
    </citation>
    <scope>NUCLEOTIDE SEQUENCE</scope>
    <source>
        <strain evidence="2">NT6N</strain>
    </source>
</reference>
<proteinExistence type="predicted"/>
<feature type="domain" description="Glycosyl transferase family 1" evidence="1">
    <location>
        <begin position="706"/>
        <end position="864"/>
    </location>
</feature>
<dbReference type="KEGG" id="osu:NT6N_17910"/>
<evidence type="ECO:0000313" key="2">
    <source>
        <dbReference type="EMBL" id="BDS06751.1"/>
    </source>
</evidence>
<name>A0AAT9FLE1_9BACT</name>
<dbReference type="InterPro" id="IPR027417">
    <property type="entry name" value="P-loop_NTPase"/>
</dbReference>
<organism evidence="2">
    <name type="scientific">Oceaniferula spumae</name>
    <dbReference type="NCBI Taxonomy" id="2979115"/>
    <lineage>
        <taxon>Bacteria</taxon>
        <taxon>Pseudomonadati</taxon>
        <taxon>Verrucomicrobiota</taxon>
        <taxon>Verrucomicrobiia</taxon>
        <taxon>Verrucomicrobiales</taxon>
        <taxon>Verrucomicrobiaceae</taxon>
        <taxon>Oceaniferula</taxon>
    </lineage>
</organism>
<dbReference type="EMBL" id="AP026866">
    <property type="protein sequence ID" value="BDS06751.1"/>
    <property type="molecule type" value="Genomic_DNA"/>
</dbReference>
<accession>A0AAT9FLE1</accession>
<dbReference type="AlphaFoldDB" id="A0AAT9FLE1"/>
<dbReference type="SUPFAM" id="SSF53756">
    <property type="entry name" value="UDP-Glycosyltransferase/glycogen phosphorylase"/>
    <property type="match status" value="1"/>
</dbReference>
<dbReference type="CDD" id="cd03801">
    <property type="entry name" value="GT4_PimA-like"/>
    <property type="match status" value="1"/>
</dbReference>
<dbReference type="Gene3D" id="3.40.50.300">
    <property type="entry name" value="P-loop containing nucleotide triphosphate hydrolases"/>
    <property type="match status" value="1"/>
</dbReference>
<protein>
    <recommendedName>
        <fullName evidence="1">Glycosyl transferase family 1 domain-containing protein</fullName>
    </recommendedName>
</protein>
<dbReference type="Gene3D" id="3.40.50.2000">
    <property type="entry name" value="Glycogen Phosphorylase B"/>
    <property type="match status" value="2"/>
</dbReference>
<dbReference type="InterPro" id="IPR001296">
    <property type="entry name" value="Glyco_trans_1"/>
</dbReference>
<dbReference type="SUPFAM" id="SSF52540">
    <property type="entry name" value="P-loop containing nucleoside triphosphate hydrolases"/>
    <property type="match status" value="1"/>
</dbReference>
<sequence>MNSFSSKDTIVSQFETDSLINLLKRVGPRGVALLRSEEFTADKVTKTGDWDIAVSDKSTFGQLLKDSYGEPDLRITRQYVEQWFYSWNQVDLLPVFEWNGLDFLDQNRFWKGVSNGRDGIPRPRLAHDALIAWMTGVLGGKTYNPKYDSLIAQALDQDKDEFESALNEAFGSGWTEFLMDWAIAGNAGEAAKHSKDLRRALFFNKFKRDAGGCLSRQISHWYIEAKHHLHPPYPWVAMLGPDGSGKSSVIEGLTHKLSHRRLSIKMIHWSPRLLRKGQEVPGGIVPDPHSIPPRNLFMSILKLGLITAEWWWASIWNIRHPRAKSKLLISDRYYNDMLVDPVRYRFGAPIKWAKFVFRFLPKPDHVIVLAGDADQILARKKEVTPEELKRQLAAYKELAVSLGDRATVVDCCQPLNTVVDESYELILEAFRERSRNLPTVAKVGSTSFSDSDQTPALPLVQHKPPVEAHAHQSGDGRLKVLISAYGCSPSRGSEANVAWNLVRQLSEKHDLCVMTRAINKPVIEESSEQWVGRIQWVYFDPPSALTFWRRGKRGVSLYYAWWQILARSKAKQLISEQHFDVAHHITIGTYLFPSLISDLGVPLLFGPVGGGDQTPPGLANSFRWMGAFEEWMRATVRNLLEKFEYLHHYYISNAWTLAATPATENALRRMGVRRTSMMPQSATGDDNLEAYIKAHPPVPAPMSGPLELVTACRLVHWKAVDIALEAVAAVKNDGLDVRLTILEHGPELSHLQHTAKKLGINECVNFVGRLESLEEVFGKISSADALLHPALHEAFGQACLEALALGKPVICLDWGGPGLIVNDRCGYKIKPASREDSIAGFADAIRKLAAEKSSGRNFTRECIKRAKDFQWDTKAEEIDGFYRQILVQENARKEAPNPIHLK</sequence>
<gene>
    <name evidence="2" type="ORF">NT6N_17910</name>
</gene>
<dbReference type="GO" id="GO:0016757">
    <property type="term" value="F:glycosyltransferase activity"/>
    <property type="evidence" value="ECO:0007669"/>
    <property type="project" value="InterPro"/>
</dbReference>